<dbReference type="RefSeq" id="WP_196271137.1">
    <property type="nucleotide sequence ID" value="NZ_JADQDO010000002.1"/>
</dbReference>
<dbReference type="InterPro" id="IPR051450">
    <property type="entry name" value="Gfo/Idh/MocA_Oxidoreductases"/>
</dbReference>
<keyword evidence="4" id="KW-1185">Reference proteome</keyword>
<gene>
    <name evidence="3" type="ORF">I2H38_07230</name>
</gene>
<dbReference type="AlphaFoldDB" id="A0A931BLD0"/>
<dbReference type="SUPFAM" id="SSF51735">
    <property type="entry name" value="NAD(P)-binding Rossmann-fold domains"/>
    <property type="match status" value="1"/>
</dbReference>
<organism evidence="3 4">
    <name type="scientific">Microvirga alba</name>
    <dbReference type="NCBI Taxonomy" id="2791025"/>
    <lineage>
        <taxon>Bacteria</taxon>
        <taxon>Pseudomonadati</taxon>
        <taxon>Pseudomonadota</taxon>
        <taxon>Alphaproteobacteria</taxon>
        <taxon>Hyphomicrobiales</taxon>
        <taxon>Methylobacteriaceae</taxon>
        <taxon>Microvirga</taxon>
    </lineage>
</organism>
<evidence type="ECO:0000313" key="4">
    <source>
        <dbReference type="Proteomes" id="UP000599312"/>
    </source>
</evidence>
<name>A0A931BLD0_9HYPH</name>
<dbReference type="SUPFAM" id="SSF55347">
    <property type="entry name" value="Glyceraldehyde-3-phosphate dehydrogenase-like, C-terminal domain"/>
    <property type="match status" value="1"/>
</dbReference>
<dbReference type="InterPro" id="IPR036291">
    <property type="entry name" value="NAD(P)-bd_dom_sf"/>
</dbReference>
<accession>A0A931BLD0</accession>
<feature type="domain" description="GFO/IDH/MocA-like oxidoreductase" evidence="2">
    <location>
        <begin position="122"/>
        <end position="240"/>
    </location>
</feature>
<dbReference type="InterPro" id="IPR000683">
    <property type="entry name" value="Gfo/Idh/MocA-like_OxRdtase_N"/>
</dbReference>
<dbReference type="Gene3D" id="3.30.360.10">
    <property type="entry name" value="Dihydrodipicolinate Reductase, domain 2"/>
    <property type="match status" value="1"/>
</dbReference>
<dbReference type="PANTHER" id="PTHR43377:SF1">
    <property type="entry name" value="BILIVERDIN REDUCTASE A"/>
    <property type="match status" value="1"/>
</dbReference>
<sequence length="298" mass="31623">MAHGVGVLGLGVIGRRLIEGFKANPQFDVIAGYDPSPVDVDVPRATSVQDLIDNPAIACIYIATPPATHEDLVRAVARAGKAIFCEKPLAASRSSATACVEVALHVPAAVNFPFATAPAAVRLKELVETGALGEGLSAHLKVRFKTWPRGWQHGAAGWLAGPEQGGFTREVVSHFVFLALRLFGPATLIERQVERGASGTETRIRATLQFAHCRLTIDGAVEGEIDDLNHFEVKGSKGSAVMSDWYRLRHASGDIEPARADGGQIAELAKLLAGEPCRLATMPEAAAVVDIVEGILSR</sequence>
<evidence type="ECO:0000259" key="1">
    <source>
        <dbReference type="Pfam" id="PF01408"/>
    </source>
</evidence>
<dbReference type="Gene3D" id="3.40.50.720">
    <property type="entry name" value="NAD(P)-binding Rossmann-like Domain"/>
    <property type="match status" value="1"/>
</dbReference>
<reference evidence="3" key="1">
    <citation type="submission" date="2020-11" db="EMBL/GenBank/DDBJ databases">
        <authorList>
            <person name="Kim M.K."/>
        </authorList>
    </citation>
    <scope>NUCLEOTIDE SEQUENCE</scope>
    <source>
        <strain evidence="3">BT350</strain>
    </source>
</reference>
<dbReference type="PANTHER" id="PTHR43377">
    <property type="entry name" value="BILIVERDIN REDUCTASE A"/>
    <property type="match status" value="1"/>
</dbReference>
<dbReference type="Pfam" id="PF01408">
    <property type="entry name" value="GFO_IDH_MocA"/>
    <property type="match status" value="1"/>
</dbReference>
<dbReference type="GO" id="GO:0000166">
    <property type="term" value="F:nucleotide binding"/>
    <property type="evidence" value="ECO:0007669"/>
    <property type="project" value="InterPro"/>
</dbReference>
<dbReference type="EMBL" id="JADQDO010000002">
    <property type="protein sequence ID" value="MBF9233172.1"/>
    <property type="molecule type" value="Genomic_DNA"/>
</dbReference>
<evidence type="ECO:0000259" key="2">
    <source>
        <dbReference type="Pfam" id="PF22725"/>
    </source>
</evidence>
<evidence type="ECO:0000313" key="3">
    <source>
        <dbReference type="EMBL" id="MBF9233172.1"/>
    </source>
</evidence>
<protein>
    <submittedName>
        <fullName evidence="3">Gfo/Idh/MocA family oxidoreductase</fullName>
    </submittedName>
</protein>
<feature type="domain" description="Gfo/Idh/MocA-like oxidoreductase N-terminal" evidence="1">
    <location>
        <begin position="5"/>
        <end position="103"/>
    </location>
</feature>
<proteinExistence type="predicted"/>
<dbReference type="InterPro" id="IPR055170">
    <property type="entry name" value="GFO_IDH_MocA-like_dom"/>
</dbReference>
<dbReference type="Pfam" id="PF22725">
    <property type="entry name" value="GFO_IDH_MocA_C3"/>
    <property type="match status" value="1"/>
</dbReference>
<comment type="caution">
    <text evidence="3">The sequence shown here is derived from an EMBL/GenBank/DDBJ whole genome shotgun (WGS) entry which is preliminary data.</text>
</comment>
<dbReference type="Proteomes" id="UP000599312">
    <property type="component" value="Unassembled WGS sequence"/>
</dbReference>